<feature type="domain" description="DUF306" evidence="2">
    <location>
        <begin position="231"/>
        <end position="337"/>
    </location>
</feature>
<dbReference type="Proteomes" id="UP000600877">
    <property type="component" value="Unassembled WGS sequence"/>
</dbReference>
<evidence type="ECO:0000256" key="1">
    <source>
        <dbReference type="SAM" id="SignalP"/>
    </source>
</evidence>
<name>A0ABQ2YTF0_9NEIS</name>
<evidence type="ECO:0008006" key="6">
    <source>
        <dbReference type="Google" id="ProtNLM"/>
    </source>
</evidence>
<dbReference type="InterPro" id="IPR038139">
    <property type="entry name" value="NlpE_C_sf"/>
</dbReference>
<comment type="caution">
    <text evidence="4">The sequence shown here is derived from an EMBL/GenBank/DDBJ whole genome shotgun (WGS) entry which is preliminary data.</text>
</comment>
<dbReference type="PANTHER" id="PTHR35535:SF1">
    <property type="entry name" value="HEAT SHOCK PROTEIN HSLJ"/>
    <property type="match status" value="1"/>
</dbReference>
<evidence type="ECO:0000313" key="4">
    <source>
        <dbReference type="EMBL" id="GGX92193.1"/>
    </source>
</evidence>
<accession>A0ABQ2YTF0</accession>
<dbReference type="InterPro" id="IPR033450">
    <property type="entry name" value="NlpE_C"/>
</dbReference>
<dbReference type="Pfam" id="PF04170">
    <property type="entry name" value="NlpE"/>
    <property type="match status" value="1"/>
</dbReference>
<dbReference type="Pfam" id="PF03724">
    <property type="entry name" value="META"/>
    <property type="match status" value="1"/>
</dbReference>
<organism evidence="4 5">
    <name type="scientific">Vogesella alkaliphila</name>
    <dbReference type="NCBI Taxonomy" id="1193621"/>
    <lineage>
        <taxon>Bacteria</taxon>
        <taxon>Pseudomonadati</taxon>
        <taxon>Pseudomonadota</taxon>
        <taxon>Betaproteobacteria</taxon>
        <taxon>Neisseriales</taxon>
        <taxon>Chromobacteriaceae</taxon>
        <taxon>Vogesella</taxon>
    </lineage>
</organism>
<sequence>MPKSLLMRGLLLLLPFTPLPALAQSLPDYPATYRGELPCADCAGVSWQLDLWDERHYTLRQVYHGKPQPLQHDQMGIWRMEDGRLHLSAANEAPLLFAVRNKRLTKLDNDGRLIVSRLNYSLRRARQFAPIEPRLQLSGLYQYMADAGTIDLCELGMRLPVAAEGDNAALERAYLAARQRPGERLLVRMEATLAPRHDEGGYRLSVIPQRFDSISQRQRCDGATVPDTTLQRLQQERWYLRTLAGKPIAPNVARPYFELDAATQRVSGVAGCNRFGGSYRLSPAKLRFRQLASTRQACQPQREIEPAFLAALASARRWQWQGGDLLLLDEHGQQLASLMPLLR</sequence>
<proteinExistence type="predicted"/>
<keyword evidence="1" id="KW-0732">Signal</keyword>
<feature type="signal peptide" evidence="1">
    <location>
        <begin position="1"/>
        <end position="23"/>
    </location>
</feature>
<dbReference type="Gene3D" id="2.40.128.640">
    <property type="match status" value="1"/>
</dbReference>
<feature type="chain" id="PRO_5046652347" description="META domain-containing protein" evidence="1">
    <location>
        <begin position="24"/>
        <end position="343"/>
    </location>
</feature>
<dbReference type="InterPro" id="IPR005184">
    <property type="entry name" value="DUF306_Meta_HslJ"/>
</dbReference>
<evidence type="ECO:0000259" key="3">
    <source>
        <dbReference type="Pfam" id="PF17185"/>
    </source>
</evidence>
<dbReference type="Pfam" id="PF17185">
    <property type="entry name" value="NlpE_C"/>
    <property type="match status" value="1"/>
</dbReference>
<protein>
    <recommendedName>
        <fullName evidence="6">META domain-containing protein</fullName>
    </recommendedName>
</protein>
<dbReference type="PANTHER" id="PTHR35535">
    <property type="entry name" value="HEAT SHOCK PROTEIN HSLJ"/>
    <property type="match status" value="1"/>
</dbReference>
<evidence type="ECO:0000313" key="5">
    <source>
        <dbReference type="Proteomes" id="UP000600877"/>
    </source>
</evidence>
<dbReference type="InterPro" id="IPR007298">
    <property type="entry name" value="Cu-R_lipoprotein_NlpE"/>
</dbReference>
<reference evidence="5" key="1">
    <citation type="journal article" date="2019" name="Int. J. Syst. Evol. Microbiol.">
        <title>The Global Catalogue of Microorganisms (GCM) 10K type strain sequencing project: providing services to taxonomists for standard genome sequencing and annotation.</title>
        <authorList>
            <consortium name="The Broad Institute Genomics Platform"/>
            <consortium name="The Broad Institute Genome Sequencing Center for Infectious Disease"/>
            <person name="Wu L."/>
            <person name="Ma J."/>
        </authorList>
    </citation>
    <scope>NUCLEOTIDE SEQUENCE [LARGE SCALE GENOMIC DNA]</scope>
    <source>
        <strain evidence="5">KCTC 32041</strain>
    </source>
</reference>
<keyword evidence="5" id="KW-1185">Reference proteome</keyword>
<dbReference type="InterPro" id="IPR053147">
    <property type="entry name" value="Hsp_HslJ-like"/>
</dbReference>
<dbReference type="InterPro" id="IPR038670">
    <property type="entry name" value="HslJ-like_sf"/>
</dbReference>
<dbReference type="EMBL" id="BMYW01000006">
    <property type="protein sequence ID" value="GGX92193.1"/>
    <property type="molecule type" value="Genomic_DNA"/>
</dbReference>
<dbReference type="Gene3D" id="2.40.50.540">
    <property type="match status" value="1"/>
</dbReference>
<gene>
    <name evidence="4" type="ORF">GCM10011290_19910</name>
</gene>
<dbReference type="RefSeq" id="WP_189373989.1">
    <property type="nucleotide sequence ID" value="NZ_BMYW01000006.1"/>
</dbReference>
<feature type="domain" description="NlpE C-terminal OB" evidence="3">
    <location>
        <begin position="135"/>
        <end position="221"/>
    </location>
</feature>
<evidence type="ECO:0000259" key="2">
    <source>
        <dbReference type="Pfam" id="PF03724"/>
    </source>
</evidence>
<dbReference type="Gene3D" id="2.40.128.270">
    <property type="match status" value="1"/>
</dbReference>